<gene>
    <name evidence="2" type="ORF">HHI36_014593</name>
</gene>
<reference evidence="2 3" key="1">
    <citation type="journal article" date="2021" name="BMC Biol.">
        <title>Horizontally acquired antibacterial genes associated with adaptive radiation of ladybird beetles.</title>
        <authorList>
            <person name="Li H.S."/>
            <person name="Tang X.F."/>
            <person name="Huang Y.H."/>
            <person name="Xu Z.Y."/>
            <person name="Chen M.L."/>
            <person name="Du X.Y."/>
            <person name="Qiu B.Y."/>
            <person name="Chen P.T."/>
            <person name="Zhang W."/>
            <person name="Slipinski A."/>
            <person name="Escalona H.E."/>
            <person name="Waterhouse R.M."/>
            <person name="Zwick A."/>
            <person name="Pang H."/>
        </authorList>
    </citation>
    <scope>NUCLEOTIDE SEQUENCE [LARGE SCALE GENOMIC DNA]</scope>
    <source>
        <strain evidence="2">SYSU2018</strain>
    </source>
</reference>
<sequence>MSLLNYSVPSPFYGTPNPSTNYYQPAQPSLSPLPPHVPAYQYPHPDKPFVEEEFPPPQYRGHQTTPQNTPTPPPHNYGYATGTQKDNGRSTTKVQQNTYNAGREVDYDYEEDTSYLTPVTPIQGPIFVKNGSVPVVPLYSYPVLNNGTLVQIP</sequence>
<comment type="caution">
    <text evidence="2">The sequence shown here is derived from an EMBL/GenBank/DDBJ whole genome shotgun (WGS) entry which is preliminary data.</text>
</comment>
<protein>
    <submittedName>
        <fullName evidence="2">Uncharacterized protein</fullName>
    </submittedName>
</protein>
<evidence type="ECO:0000313" key="3">
    <source>
        <dbReference type="Proteomes" id="UP001516400"/>
    </source>
</evidence>
<evidence type="ECO:0000313" key="2">
    <source>
        <dbReference type="EMBL" id="KAL3273139.1"/>
    </source>
</evidence>
<keyword evidence="3" id="KW-1185">Reference proteome</keyword>
<feature type="non-terminal residue" evidence="2">
    <location>
        <position position="153"/>
    </location>
</feature>
<feature type="compositionally biased region" description="Polar residues" evidence="1">
    <location>
        <begin position="81"/>
        <end position="100"/>
    </location>
</feature>
<evidence type="ECO:0000256" key="1">
    <source>
        <dbReference type="SAM" id="MobiDB-lite"/>
    </source>
</evidence>
<feature type="region of interest" description="Disordered" evidence="1">
    <location>
        <begin position="1"/>
        <end position="106"/>
    </location>
</feature>
<proteinExistence type="predicted"/>
<name>A0ABD2N498_9CUCU</name>
<dbReference type="AlphaFoldDB" id="A0ABD2N498"/>
<dbReference type="EMBL" id="JABFTP020000062">
    <property type="protein sequence ID" value="KAL3273139.1"/>
    <property type="molecule type" value="Genomic_DNA"/>
</dbReference>
<accession>A0ABD2N498</accession>
<dbReference type="Proteomes" id="UP001516400">
    <property type="component" value="Unassembled WGS sequence"/>
</dbReference>
<organism evidence="2 3">
    <name type="scientific">Cryptolaemus montrouzieri</name>
    <dbReference type="NCBI Taxonomy" id="559131"/>
    <lineage>
        <taxon>Eukaryota</taxon>
        <taxon>Metazoa</taxon>
        <taxon>Ecdysozoa</taxon>
        <taxon>Arthropoda</taxon>
        <taxon>Hexapoda</taxon>
        <taxon>Insecta</taxon>
        <taxon>Pterygota</taxon>
        <taxon>Neoptera</taxon>
        <taxon>Endopterygota</taxon>
        <taxon>Coleoptera</taxon>
        <taxon>Polyphaga</taxon>
        <taxon>Cucujiformia</taxon>
        <taxon>Coccinelloidea</taxon>
        <taxon>Coccinellidae</taxon>
        <taxon>Scymninae</taxon>
        <taxon>Scymnini</taxon>
        <taxon>Cryptolaemus</taxon>
    </lineage>
</organism>